<accession>A0ABX1YKM5</accession>
<keyword evidence="2" id="KW-1185">Reference proteome</keyword>
<protein>
    <submittedName>
        <fullName evidence="1">Uncharacterized protein</fullName>
    </submittedName>
</protein>
<reference evidence="1 2" key="1">
    <citation type="submission" date="2019-10" db="EMBL/GenBank/DDBJ databases">
        <title>Description of Paenibacillus terricola sp. nov.</title>
        <authorList>
            <person name="Carlier A."/>
            <person name="Qi S."/>
        </authorList>
    </citation>
    <scope>NUCLEOTIDE SEQUENCE [LARGE SCALE GENOMIC DNA]</scope>
    <source>
        <strain evidence="1 2">LMG 31459</strain>
    </source>
</reference>
<proteinExistence type="predicted"/>
<sequence length="86" mass="9760">MRGRVHTEYRRLGVFAVETEDYDFSIIEVRSGLPSLGDELVGELNSLGEKQLYNDTTLEKLDVSIKSIHLIRDNVKRAIIDAVRGK</sequence>
<dbReference type="Proteomes" id="UP000596857">
    <property type="component" value="Unassembled WGS sequence"/>
</dbReference>
<comment type="caution">
    <text evidence="1">The sequence shown here is derived from an EMBL/GenBank/DDBJ whole genome shotgun (WGS) entry which is preliminary data.</text>
</comment>
<name>A0ABX1YKM5_9BACL</name>
<evidence type="ECO:0000313" key="2">
    <source>
        <dbReference type="Proteomes" id="UP000596857"/>
    </source>
</evidence>
<organism evidence="1 2">
    <name type="scientific">Paenibacillus phytohabitans</name>
    <dbReference type="NCBI Taxonomy" id="2654978"/>
    <lineage>
        <taxon>Bacteria</taxon>
        <taxon>Bacillati</taxon>
        <taxon>Bacillota</taxon>
        <taxon>Bacilli</taxon>
        <taxon>Bacillales</taxon>
        <taxon>Paenibacillaceae</taxon>
        <taxon>Paenibacillus</taxon>
    </lineage>
</organism>
<dbReference type="EMBL" id="WHOB01000062">
    <property type="protein sequence ID" value="NOU81502.1"/>
    <property type="molecule type" value="Genomic_DNA"/>
</dbReference>
<evidence type="ECO:0000313" key="1">
    <source>
        <dbReference type="EMBL" id="NOU81502.1"/>
    </source>
</evidence>
<dbReference type="RefSeq" id="WP_171718947.1">
    <property type="nucleotide sequence ID" value="NZ_WHOB01000062.1"/>
</dbReference>
<gene>
    <name evidence="1" type="ORF">GC101_21810</name>
</gene>